<evidence type="ECO:0000259" key="4">
    <source>
        <dbReference type="PROSITE" id="PS50941"/>
    </source>
</evidence>
<evidence type="ECO:0000256" key="3">
    <source>
        <dbReference type="SAM" id="SignalP"/>
    </source>
</evidence>
<keyword evidence="3" id="KW-0732">Signal</keyword>
<dbReference type="InterPro" id="IPR001002">
    <property type="entry name" value="Chitin-bd_1"/>
</dbReference>
<gene>
    <name evidence="5" type="ORF">QBC37DRAFT_287576</name>
</gene>
<evidence type="ECO:0000256" key="1">
    <source>
        <dbReference type="ARBA" id="ARBA00022669"/>
    </source>
</evidence>
<dbReference type="AlphaFoldDB" id="A0AAN6Y7C6"/>
<dbReference type="SUPFAM" id="SSF53955">
    <property type="entry name" value="Lysozyme-like"/>
    <property type="match status" value="1"/>
</dbReference>
<feature type="disulfide bond" evidence="2">
    <location>
        <begin position="64"/>
        <end position="76"/>
    </location>
</feature>
<dbReference type="GO" id="GO:0008061">
    <property type="term" value="F:chitin binding"/>
    <property type="evidence" value="ECO:0007669"/>
    <property type="project" value="UniProtKB-UniRule"/>
</dbReference>
<dbReference type="InterPro" id="IPR036861">
    <property type="entry name" value="Endochitinase-like_sf"/>
</dbReference>
<accession>A0AAN6Y7C6</accession>
<evidence type="ECO:0000313" key="6">
    <source>
        <dbReference type="Proteomes" id="UP001301769"/>
    </source>
</evidence>
<sequence length="294" mass="30278">MHASFFTFLAAALATTAAAMPGTVLHQIKAVRGLANTTPNPIVARQGNIDWVGGKCGGNSGFVCESGKCCSQYGFCGVGAEYCGGGGNNGGGNNGGGSGCNKRTFVGDGSTGAGWPAESQWASFDTIWNANLHNLGISCTWMGQANNSPTEIAQLRSAVLSISQQSGVDARFILAVIMQESNGCVRVHTTNNGVTNPGLMQDHNGSFSCYGVNPCPESYIIGMIRSGTMGTAHGEGLQQILNRIGGSGAQKTYRAARVYNSGSIHSSGDLSHPNGATGSYASDIANRLTGCTYD</sequence>
<dbReference type="EMBL" id="MU858123">
    <property type="protein sequence ID" value="KAK4212660.1"/>
    <property type="molecule type" value="Genomic_DNA"/>
</dbReference>
<dbReference type="SUPFAM" id="SSF57016">
    <property type="entry name" value="Plant lectins/antimicrobial peptides"/>
    <property type="match status" value="1"/>
</dbReference>
<keyword evidence="2" id="KW-1015">Disulfide bond</keyword>
<evidence type="ECO:0000256" key="2">
    <source>
        <dbReference type="PROSITE-ProRule" id="PRU00261"/>
    </source>
</evidence>
<proteinExistence type="predicted"/>
<protein>
    <recommendedName>
        <fullName evidence="4">Chitin-binding type-1 domain-containing protein</fullName>
    </recommendedName>
</protein>
<dbReference type="Proteomes" id="UP001301769">
    <property type="component" value="Unassembled WGS sequence"/>
</dbReference>
<reference evidence="5" key="1">
    <citation type="journal article" date="2023" name="Mol. Phylogenet. Evol.">
        <title>Genome-scale phylogeny and comparative genomics of the fungal order Sordariales.</title>
        <authorList>
            <person name="Hensen N."/>
            <person name="Bonometti L."/>
            <person name="Westerberg I."/>
            <person name="Brannstrom I.O."/>
            <person name="Guillou S."/>
            <person name="Cros-Aarteil S."/>
            <person name="Calhoun S."/>
            <person name="Haridas S."/>
            <person name="Kuo A."/>
            <person name="Mondo S."/>
            <person name="Pangilinan J."/>
            <person name="Riley R."/>
            <person name="LaButti K."/>
            <person name="Andreopoulos B."/>
            <person name="Lipzen A."/>
            <person name="Chen C."/>
            <person name="Yan M."/>
            <person name="Daum C."/>
            <person name="Ng V."/>
            <person name="Clum A."/>
            <person name="Steindorff A."/>
            <person name="Ohm R.A."/>
            <person name="Martin F."/>
            <person name="Silar P."/>
            <person name="Natvig D.O."/>
            <person name="Lalanne C."/>
            <person name="Gautier V."/>
            <person name="Ament-Velasquez S.L."/>
            <person name="Kruys A."/>
            <person name="Hutchinson M.I."/>
            <person name="Powell A.J."/>
            <person name="Barry K."/>
            <person name="Miller A.N."/>
            <person name="Grigoriev I.V."/>
            <person name="Debuchy R."/>
            <person name="Gladieux P."/>
            <person name="Hiltunen Thoren M."/>
            <person name="Johannesson H."/>
        </authorList>
    </citation>
    <scope>NUCLEOTIDE SEQUENCE</scope>
    <source>
        <strain evidence="5">PSN293</strain>
    </source>
</reference>
<feature type="signal peptide" evidence="3">
    <location>
        <begin position="1"/>
        <end position="19"/>
    </location>
</feature>
<comment type="caution">
    <text evidence="5">The sequence shown here is derived from an EMBL/GenBank/DDBJ whole genome shotgun (WGS) entry which is preliminary data.</text>
</comment>
<keyword evidence="1 2" id="KW-0147">Chitin-binding</keyword>
<dbReference type="Gene3D" id="3.30.60.10">
    <property type="entry name" value="Endochitinase-like"/>
    <property type="match status" value="1"/>
</dbReference>
<dbReference type="InterPro" id="IPR023346">
    <property type="entry name" value="Lysozyme-like_dom_sf"/>
</dbReference>
<evidence type="ECO:0000313" key="5">
    <source>
        <dbReference type="EMBL" id="KAK4212660.1"/>
    </source>
</evidence>
<feature type="chain" id="PRO_5042867868" description="Chitin-binding type-1 domain-containing protein" evidence="3">
    <location>
        <begin position="20"/>
        <end position="294"/>
    </location>
</feature>
<comment type="caution">
    <text evidence="2">Lacks conserved residue(s) required for the propagation of feature annotation.</text>
</comment>
<keyword evidence="6" id="KW-1185">Reference proteome</keyword>
<dbReference type="CDD" id="cd00035">
    <property type="entry name" value="ChtBD1"/>
    <property type="match status" value="1"/>
</dbReference>
<name>A0AAN6Y7C6_9PEZI</name>
<dbReference type="Gene3D" id="1.10.530.10">
    <property type="match status" value="1"/>
</dbReference>
<feature type="domain" description="Chitin-binding type-1" evidence="4">
    <location>
        <begin position="53"/>
        <end position="102"/>
    </location>
</feature>
<dbReference type="PROSITE" id="PS50941">
    <property type="entry name" value="CHIT_BIND_I_2"/>
    <property type="match status" value="1"/>
</dbReference>
<organism evidence="5 6">
    <name type="scientific">Rhypophila decipiens</name>
    <dbReference type="NCBI Taxonomy" id="261697"/>
    <lineage>
        <taxon>Eukaryota</taxon>
        <taxon>Fungi</taxon>
        <taxon>Dikarya</taxon>
        <taxon>Ascomycota</taxon>
        <taxon>Pezizomycotina</taxon>
        <taxon>Sordariomycetes</taxon>
        <taxon>Sordariomycetidae</taxon>
        <taxon>Sordariales</taxon>
        <taxon>Naviculisporaceae</taxon>
        <taxon>Rhypophila</taxon>
    </lineage>
</organism>
<reference evidence="5" key="2">
    <citation type="submission" date="2023-05" db="EMBL/GenBank/DDBJ databases">
        <authorList>
            <consortium name="Lawrence Berkeley National Laboratory"/>
            <person name="Steindorff A."/>
            <person name="Hensen N."/>
            <person name="Bonometti L."/>
            <person name="Westerberg I."/>
            <person name="Brannstrom I.O."/>
            <person name="Guillou S."/>
            <person name="Cros-Aarteil S."/>
            <person name="Calhoun S."/>
            <person name="Haridas S."/>
            <person name="Kuo A."/>
            <person name="Mondo S."/>
            <person name="Pangilinan J."/>
            <person name="Riley R."/>
            <person name="Labutti K."/>
            <person name="Andreopoulos B."/>
            <person name="Lipzen A."/>
            <person name="Chen C."/>
            <person name="Yanf M."/>
            <person name="Daum C."/>
            <person name="Ng V."/>
            <person name="Clum A."/>
            <person name="Ohm R."/>
            <person name="Martin F."/>
            <person name="Silar P."/>
            <person name="Natvig D."/>
            <person name="Lalanne C."/>
            <person name="Gautier V."/>
            <person name="Ament-Velasquez S.L."/>
            <person name="Kruys A."/>
            <person name="Hutchinson M.I."/>
            <person name="Powell A.J."/>
            <person name="Barry K."/>
            <person name="Miller A.N."/>
            <person name="Grigoriev I.V."/>
            <person name="Debuchy R."/>
            <person name="Gladieux P."/>
            <person name="Thoren M.H."/>
            <person name="Johannesson H."/>
        </authorList>
    </citation>
    <scope>NUCLEOTIDE SEQUENCE</scope>
    <source>
        <strain evidence="5">PSN293</strain>
    </source>
</reference>
<feature type="disulfide bond" evidence="2">
    <location>
        <begin position="69"/>
        <end position="83"/>
    </location>
</feature>
<dbReference type="PROSITE" id="PS00026">
    <property type="entry name" value="CHIT_BIND_I_1"/>
    <property type="match status" value="1"/>
</dbReference>
<dbReference type="InterPro" id="IPR018371">
    <property type="entry name" value="Chitin-binding_1_CS"/>
</dbReference>